<dbReference type="VEuPathDB" id="FungiDB:GGTG_07946"/>
<name>J3P356_GAET3</name>
<reference evidence="1" key="3">
    <citation type="submission" date="2010-09" db="EMBL/GenBank/DDBJ databases">
        <title>Annotation of Gaeumannomyces graminis var. tritici R3-111a-1.</title>
        <authorList>
            <consortium name="The Broad Institute Genome Sequencing Platform"/>
            <person name="Ma L.-J."/>
            <person name="Dead R."/>
            <person name="Young S.K."/>
            <person name="Zeng Q."/>
            <person name="Gargeya S."/>
            <person name="Fitzgerald M."/>
            <person name="Haas B."/>
            <person name="Abouelleil A."/>
            <person name="Alvarado L."/>
            <person name="Arachchi H.M."/>
            <person name="Berlin A."/>
            <person name="Brown A."/>
            <person name="Chapman S.B."/>
            <person name="Chen Z."/>
            <person name="Dunbar C."/>
            <person name="Freedman E."/>
            <person name="Gearin G."/>
            <person name="Gellesch M."/>
            <person name="Goldberg J."/>
            <person name="Griggs A."/>
            <person name="Gujja S."/>
            <person name="Heiman D."/>
            <person name="Howarth C."/>
            <person name="Larson L."/>
            <person name="Lui A."/>
            <person name="MacDonald P.J.P."/>
            <person name="Mehta T."/>
            <person name="Montmayeur A."/>
            <person name="Murphy C."/>
            <person name="Neiman D."/>
            <person name="Pearson M."/>
            <person name="Priest M."/>
            <person name="Roberts A."/>
            <person name="Saif S."/>
            <person name="Shea T."/>
            <person name="Shenoy N."/>
            <person name="Sisk P."/>
            <person name="Stolte C."/>
            <person name="Sykes S."/>
            <person name="Yandava C."/>
            <person name="Wortman J."/>
            <person name="Nusbaum C."/>
            <person name="Birren B."/>
        </authorList>
    </citation>
    <scope>NUCLEOTIDE SEQUENCE</scope>
    <source>
        <strain evidence="1">R3-111a-1</strain>
    </source>
</reference>
<dbReference type="EnsemblFungi" id="EJT74098">
    <property type="protein sequence ID" value="EJT74098"/>
    <property type="gene ID" value="GGTG_07946"/>
</dbReference>
<evidence type="ECO:0000313" key="3">
    <source>
        <dbReference type="Proteomes" id="UP000006039"/>
    </source>
</evidence>
<reference evidence="2" key="5">
    <citation type="submission" date="2018-04" db="UniProtKB">
        <authorList>
            <consortium name="EnsemblFungi"/>
        </authorList>
    </citation>
    <scope>IDENTIFICATION</scope>
    <source>
        <strain evidence="2">R3-111a-1</strain>
    </source>
</reference>
<evidence type="ECO:0000313" key="2">
    <source>
        <dbReference type="EnsemblFungi" id="EJT74098"/>
    </source>
</evidence>
<dbReference type="Proteomes" id="UP000006039">
    <property type="component" value="Unassembled WGS sequence"/>
</dbReference>
<reference evidence="2" key="4">
    <citation type="journal article" date="2015" name="G3 (Bethesda)">
        <title>Genome sequences of three phytopathogenic species of the Magnaporthaceae family of fungi.</title>
        <authorList>
            <person name="Okagaki L.H."/>
            <person name="Nunes C.C."/>
            <person name="Sailsbery J."/>
            <person name="Clay B."/>
            <person name="Brown D."/>
            <person name="John T."/>
            <person name="Oh Y."/>
            <person name="Young N."/>
            <person name="Fitzgerald M."/>
            <person name="Haas B.J."/>
            <person name="Zeng Q."/>
            <person name="Young S."/>
            <person name="Adiconis X."/>
            <person name="Fan L."/>
            <person name="Levin J.Z."/>
            <person name="Mitchell T.K."/>
            <person name="Okubara P.A."/>
            <person name="Farman M.L."/>
            <person name="Kohn L.M."/>
            <person name="Birren B."/>
            <person name="Ma L.-J."/>
            <person name="Dean R.A."/>
        </authorList>
    </citation>
    <scope>NUCLEOTIDE SEQUENCE</scope>
    <source>
        <strain evidence="2">R3-111a-1</strain>
    </source>
</reference>
<evidence type="ECO:0000313" key="1">
    <source>
        <dbReference type="EMBL" id="EJT74098.1"/>
    </source>
</evidence>
<dbReference type="HOGENOM" id="CLU_2386289_0_0_1"/>
<gene>
    <name evidence="2" type="primary">20348404</name>
    <name evidence="1" type="ORF">GGTG_07946</name>
</gene>
<reference evidence="3" key="1">
    <citation type="submission" date="2010-07" db="EMBL/GenBank/DDBJ databases">
        <title>The genome sequence of Gaeumannomyces graminis var. tritici strain R3-111a-1.</title>
        <authorList>
            <consortium name="The Broad Institute Genome Sequencing Platform"/>
            <person name="Ma L.-J."/>
            <person name="Dead R."/>
            <person name="Young S."/>
            <person name="Zeng Q."/>
            <person name="Koehrsen M."/>
            <person name="Alvarado L."/>
            <person name="Berlin A."/>
            <person name="Chapman S.B."/>
            <person name="Chen Z."/>
            <person name="Freedman E."/>
            <person name="Gellesch M."/>
            <person name="Goldberg J."/>
            <person name="Griggs A."/>
            <person name="Gujja S."/>
            <person name="Heilman E.R."/>
            <person name="Heiman D."/>
            <person name="Hepburn T."/>
            <person name="Howarth C."/>
            <person name="Jen D."/>
            <person name="Larson L."/>
            <person name="Mehta T."/>
            <person name="Neiman D."/>
            <person name="Pearson M."/>
            <person name="Roberts A."/>
            <person name="Saif S."/>
            <person name="Shea T."/>
            <person name="Shenoy N."/>
            <person name="Sisk P."/>
            <person name="Stolte C."/>
            <person name="Sykes S."/>
            <person name="Walk T."/>
            <person name="White J."/>
            <person name="Yandava C."/>
            <person name="Haas B."/>
            <person name="Nusbaum C."/>
            <person name="Birren B."/>
        </authorList>
    </citation>
    <scope>NUCLEOTIDE SEQUENCE [LARGE SCALE GENOMIC DNA]</scope>
    <source>
        <strain evidence="3">R3-111a-1</strain>
    </source>
</reference>
<dbReference type="EMBL" id="GL385398">
    <property type="protein sequence ID" value="EJT74098.1"/>
    <property type="molecule type" value="Genomic_DNA"/>
</dbReference>
<dbReference type="AlphaFoldDB" id="J3P356"/>
<sequence length="94" mass="10023">MMRLPRDGAADAQDLLDDGLEVWQRRRRVGRCDLLDRRQAPLGGGGRVRGAEGVAQLGLDGRVVGQQLQTPEEGGAGGVVAGDDEADRLLFTRG</sequence>
<proteinExistence type="predicted"/>
<reference evidence="1" key="2">
    <citation type="submission" date="2010-07" db="EMBL/GenBank/DDBJ databases">
        <authorList>
            <consortium name="The Broad Institute Genome Sequencing Platform"/>
            <consortium name="Broad Institute Genome Sequencing Center for Infectious Disease"/>
            <person name="Ma L.-J."/>
            <person name="Dead R."/>
            <person name="Young S."/>
            <person name="Zeng Q."/>
            <person name="Koehrsen M."/>
            <person name="Alvarado L."/>
            <person name="Berlin A."/>
            <person name="Chapman S.B."/>
            <person name="Chen Z."/>
            <person name="Freedman E."/>
            <person name="Gellesch M."/>
            <person name="Goldberg J."/>
            <person name="Griggs A."/>
            <person name="Gujja S."/>
            <person name="Heilman E.R."/>
            <person name="Heiman D."/>
            <person name="Hepburn T."/>
            <person name="Howarth C."/>
            <person name="Jen D."/>
            <person name="Larson L."/>
            <person name="Mehta T."/>
            <person name="Neiman D."/>
            <person name="Pearson M."/>
            <person name="Roberts A."/>
            <person name="Saif S."/>
            <person name="Shea T."/>
            <person name="Shenoy N."/>
            <person name="Sisk P."/>
            <person name="Stolte C."/>
            <person name="Sykes S."/>
            <person name="Walk T."/>
            <person name="White J."/>
            <person name="Yandava C."/>
            <person name="Haas B."/>
            <person name="Nusbaum C."/>
            <person name="Birren B."/>
        </authorList>
    </citation>
    <scope>NUCLEOTIDE SEQUENCE</scope>
    <source>
        <strain evidence="1">R3-111a-1</strain>
    </source>
</reference>
<dbReference type="GeneID" id="20348404"/>
<accession>J3P356</accession>
<dbReference type="RefSeq" id="XP_009224042.1">
    <property type="nucleotide sequence ID" value="XM_009225778.1"/>
</dbReference>
<keyword evidence="3" id="KW-1185">Reference proteome</keyword>
<protein>
    <submittedName>
        <fullName evidence="1 2">Uncharacterized protein</fullName>
    </submittedName>
</protein>
<organism evidence="1">
    <name type="scientific">Gaeumannomyces tritici (strain R3-111a-1)</name>
    <name type="common">Wheat and barley take-all root rot fungus</name>
    <name type="synonym">Gaeumannomyces graminis var. tritici</name>
    <dbReference type="NCBI Taxonomy" id="644352"/>
    <lineage>
        <taxon>Eukaryota</taxon>
        <taxon>Fungi</taxon>
        <taxon>Dikarya</taxon>
        <taxon>Ascomycota</taxon>
        <taxon>Pezizomycotina</taxon>
        <taxon>Sordariomycetes</taxon>
        <taxon>Sordariomycetidae</taxon>
        <taxon>Magnaporthales</taxon>
        <taxon>Magnaporthaceae</taxon>
        <taxon>Gaeumannomyces</taxon>
    </lineage>
</organism>